<dbReference type="Pfam" id="PF00595">
    <property type="entry name" value="PDZ"/>
    <property type="match status" value="1"/>
</dbReference>
<dbReference type="FunFam" id="2.40.10.120:FF:000007">
    <property type="entry name" value="Periplasmic serine endoprotease DegP-like"/>
    <property type="match status" value="1"/>
</dbReference>
<dbReference type="InterPro" id="IPR001478">
    <property type="entry name" value="PDZ"/>
</dbReference>
<sequence>MKLGISRQALVAALFGAAAVGTLSIAPQILSPEAGAQPIAIQAPAGAPMSFADLIERVEPAVVSVNVVSERKVNNTGDMEEFFEQFRGLPGLDEFLQQRRQQEEEGAEPQTREARSLGSGFFISQDGYIVTNNHVVENAVQIEVVNKDGDEMEAELVGTDPDTDLAVIKVKEKGHYPYVRFGNSHNLRKGDWVVALGNPFGFSGTATAGILSADGRELGNDSPYTDFLQIDAAINRGNSGGPTFDLHGNVVGVNTQILSPTGGSVGIGFAIPAELAQEVTQAIIKNGHVSRGWLGVQIQDLTEDMAEAQGMPNNDGSIIADVTEDSPADKGGLQRGDIILSVNGQKVSDATTTTRLVGRLIANTSNKFDIMRGGKRQTINVVVGERGDNLSAQRIPASALSEGSGENADEATMDSLGVTFVPLDDEMRQRLGLDEDEAGLVILEVEPGGAIEEAGLQRGMVILEANNEPVSSVEVLKKAIDAAKKANRTKVLIAVRVGQITTYRTIDISEDK</sequence>
<name>A0A069E6G7_9PROT</name>
<evidence type="ECO:0000256" key="6">
    <source>
        <dbReference type="ARBA" id="ARBA00022670"/>
    </source>
</evidence>
<comment type="similarity">
    <text evidence="3">Belongs to the peptidase S1C family.</text>
</comment>
<organism evidence="17 18">
    <name type="scientific">Hyphomonas adhaerens MHS-3</name>
    <dbReference type="NCBI Taxonomy" id="1280949"/>
    <lineage>
        <taxon>Bacteria</taxon>
        <taxon>Pseudomonadati</taxon>
        <taxon>Pseudomonadota</taxon>
        <taxon>Alphaproteobacteria</taxon>
        <taxon>Hyphomonadales</taxon>
        <taxon>Hyphomonadaceae</taxon>
        <taxon>Hyphomonas</taxon>
    </lineage>
</organism>
<dbReference type="Gene3D" id="2.30.42.10">
    <property type="match status" value="2"/>
</dbReference>
<dbReference type="InterPro" id="IPR009003">
    <property type="entry name" value="Peptidase_S1_PA"/>
</dbReference>
<dbReference type="GO" id="GO:0042597">
    <property type="term" value="C:periplasmic space"/>
    <property type="evidence" value="ECO:0007669"/>
    <property type="project" value="UniProtKB-SubCell"/>
</dbReference>
<dbReference type="PROSITE" id="PS50106">
    <property type="entry name" value="PDZ"/>
    <property type="match status" value="2"/>
</dbReference>
<dbReference type="EC" id="3.4.21.107" evidence="4"/>
<evidence type="ECO:0000256" key="9">
    <source>
        <dbReference type="ARBA" id="ARBA00022764"/>
    </source>
</evidence>
<evidence type="ECO:0000259" key="16">
    <source>
        <dbReference type="PROSITE" id="PS50106"/>
    </source>
</evidence>
<feature type="domain" description="PDZ" evidence="16">
    <location>
        <begin position="420"/>
        <end position="498"/>
    </location>
</feature>
<keyword evidence="11" id="KW-0720">Serine protease</keyword>
<evidence type="ECO:0000256" key="12">
    <source>
        <dbReference type="ARBA" id="ARBA00023016"/>
    </source>
</evidence>
<gene>
    <name evidence="17" type="ORF">HAD_09370</name>
</gene>
<evidence type="ECO:0000256" key="10">
    <source>
        <dbReference type="ARBA" id="ARBA00022801"/>
    </source>
</evidence>
<evidence type="ECO:0000256" key="5">
    <source>
        <dbReference type="ARBA" id="ARBA00013958"/>
    </source>
</evidence>
<protein>
    <recommendedName>
        <fullName evidence="5">Probable periplasmic serine endoprotease DegP-like</fullName>
        <ecNumber evidence="4">3.4.21.107</ecNumber>
    </recommendedName>
    <alternativeName>
        <fullName evidence="13">Protease Do</fullName>
    </alternativeName>
</protein>
<dbReference type="OrthoDB" id="9758917at2"/>
<evidence type="ECO:0000256" key="4">
    <source>
        <dbReference type="ARBA" id="ARBA00013035"/>
    </source>
</evidence>
<dbReference type="Pfam" id="PF13365">
    <property type="entry name" value="Trypsin_2"/>
    <property type="match status" value="1"/>
</dbReference>
<keyword evidence="18" id="KW-1185">Reference proteome</keyword>
<keyword evidence="9" id="KW-0574">Periplasm</keyword>
<proteinExistence type="inferred from homology"/>
<reference evidence="17 18" key="1">
    <citation type="journal article" date="2014" name="Antonie Van Leeuwenhoek">
        <title>Hyphomonas beringensis sp. nov. and Hyphomonas chukchiensis sp. nov., isolated from surface seawater of the Bering Sea and Chukchi Sea.</title>
        <authorList>
            <person name="Li C."/>
            <person name="Lai Q."/>
            <person name="Li G."/>
            <person name="Dong C."/>
            <person name="Wang J."/>
            <person name="Liao Y."/>
            <person name="Shao Z."/>
        </authorList>
    </citation>
    <scope>NUCLEOTIDE SEQUENCE [LARGE SCALE GENOMIC DNA]</scope>
    <source>
        <strain evidence="17 18">MHS-3</strain>
    </source>
</reference>
<evidence type="ECO:0000256" key="8">
    <source>
        <dbReference type="ARBA" id="ARBA00022737"/>
    </source>
</evidence>
<dbReference type="RefSeq" id="WP_035570695.1">
    <property type="nucleotide sequence ID" value="NZ_ARYH01000001.1"/>
</dbReference>
<dbReference type="PATRIC" id="fig|1280949.3.peg.1912"/>
<dbReference type="STRING" id="1280949.HAD_09370"/>
<dbReference type="SUPFAM" id="SSF50494">
    <property type="entry name" value="Trypsin-like serine proteases"/>
    <property type="match status" value="1"/>
</dbReference>
<dbReference type="eggNOG" id="COG0265">
    <property type="taxonomic scope" value="Bacteria"/>
</dbReference>
<feature type="binding site" evidence="15">
    <location>
        <position position="164"/>
    </location>
    <ligand>
        <name>substrate</name>
    </ligand>
</feature>
<feature type="active site" description="Charge relay system" evidence="14">
    <location>
        <position position="239"/>
    </location>
</feature>
<evidence type="ECO:0000256" key="15">
    <source>
        <dbReference type="PIRSR" id="PIRSR611782-2"/>
    </source>
</evidence>
<keyword evidence="12" id="KW-0346">Stress response</keyword>
<dbReference type="GO" id="GO:0006508">
    <property type="term" value="P:proteolysis"/>
    <property type="evidence" value="ECO:0007669"/>
    <property type="project" value="UniProtKB-KW"/>
</dbReference>
<dbReference type="EMBL" id="ARYH01000001">
    <property type="protein sequence ID" value="KCZ85885.1"/>
    <property type="molecule type" value="Genomic_DNA"/>
</dbReference>
<dbReference type="PRINTS" id="PR00834">
    <property type="entry name" value="PROTEASES2C"/>
</dbReference>
<dbReference type="Pfam" id="PF13180">
    <property type="entry name" value="PDZ_2"/>
    <property type="match status" value="1"/>
</dbReference>
<dbReference type="PANTHER" id="PTHR22939">
    <property type="entry name" value="SERINE PROTEASE FAMILY S1C HTRA-RELATED"/>
    <property type="match status" value="1"/>
</dbReference>
<evidence type="ECO:0000313" key="18">
    <source>
        <dbReference type="Proteomes" id="UP000027446"/>
    </source>
</evidence>
<feature type="active site" description="Charge relay system" evidence="14">
    <location>
        <position position="134"/>
    </location>
</feature>
<feature type="active site" description="Charge relay system" evidence="14">
    <location>
        <position position="164"/>
    </location>
</feature>
<keyword evidence="7" id="KW-0732">Signal</keyword>
<evidence type="ECO:0000256" key="7">
    <source>
        <dbReference type="ARBA" id="ARBA00022729"/>
    </source>
</evidence>
<feature type="domain" description="PDZ" evidence="16">
    <location>
        <begin position="283"/>
        <end position="351"/>
    </location>
</feature>
<evidence type="ECO:0000256" key="11">
    <source>
        <dbReference type="ARBA" id="ARBA00022825"/>
    </source>
</evidence>
<accession>A0A069E6G7</accession>
<evidence type="ECO:0000256" key="1">
    <source>
        <dbReference type="ARBA" id="ARBA00001772"/>
    </source>
</evidence>
<dbReference type="GO" id="GO:0004252">
    <property type="term" value="F:serine-type endopeptidase activity"/>
    <property type="evidence" value="ECO:0007669"/>
    <property type="project" value="InterPro"/>
</dbReference>
<keyword evidence="10" id="KW-0378">Hydrolase</keyword>
<dbReference type="InterPro" id="IPR011782">
    <property type="entry name" value="Pept_S1C_Do"/>
</dbReference>
<dbReference type="CDD" id="cd10839">
    <property type="entry name" value="cpPDZ1_DegP-like"/>
    <property type="match status" value="1"/>
</dbReference>
<evidence type="ECO:0000313" key="17">
    <source>
        <dbReference type="EMBL" id="KCZ85885.1"/>
    </source>
</evidence>
<dbReference type="SMART" id="SM00228">
    <property type="entry name" value="PDZ"/>
    <property type="match status" value="2"/>
</dbReference>
<dbReference type="InterPro" id="IPR001940">
    <property type="entry name" value="Peptidase_S1C"/>
</dbReference>
<evidence type="ECO:0000256" key="13">
    <source>
        <dbReference type="ARBA" id="ARBA00032850"/>
    </source>
</evidence>
<dbReference type="SUPFAM" id="SSF50156">
    <property type="entry name" value="PDZ domain-like"/>
    <property type="match status" value="2"/>
</dbReference>
<comment type="catalytic activity">
    <reaction evidence="1">
        <text>Acts on substrates that are at least partially unfolded. The cleavage site P1 residue is normally between a pair of hydrophobic residues, such as Val-|-Val.</text>
        <dbReference type="EC" id="3.4.21.107"/>
    </reaction>
</comment>
<comment type="caution">
    <text evidence="17">The sequence shown here is derived from an EMBL/GenBank/DDBJ whole genome shotgun (WGS) entry which is preliminary data.</text>
</comment>
<feature type="binding site" evidence="15">
    <location>
        <position position="134"/>
    </location>
    <ligand>
        <name>substrate</name>
    </ligand>
</feature>
<evidence type="ECO:0000256" key="3">
    <source>
        <dbReference type="ARBA" id="ARBA00010541"/>
    </source>
</evidence>
<keyword evidence="6 17" id="KW-0645">Protease</keyword>
<dbReference type="PANTHER" id="PTHR22939:SF129">
    <property type="entry name" value="SERINE PROTEASE HTRA2, MITOCHONDRIAL"/>
    <property type="match status" value="1"/>
</dbReference>
<evidence type="ECO:0000256" key="2">
    <source>
        <dbReference type="ARBA" id="ARBA00004418"/>
    </source>
</evidence>
<dbReference type="Proteomes" id="UP000027446">
    <property type="component" value="Unassembled WGS sequence"/>
</dbReference>
<comment type="subcellular location">
    <subcellularLocation>
        <location evidence="2">Periplasm</location>
    </subcellularLocation>
</comment>
<dbReference type="NCBIfam" id="TIGR02037">
    <property type="entry name" value="degP_htrA_DO"/>
    <property type="match status" value="1"/>
</dbReference>
<feature type="binding site" evidence="15">
    <location>
        <begin position="237"/>
        <end position="239"/>
    </location>
    <ligand>
        <name>substrate</name>
    </ligand>
</feature>
<dbReference type="AlphaFoldDB" id="A0A069E6G7"/>
<keyword evidence="8" id="KW-0677">Repeat</keyword>
<dbReference type="Gene3D" id="2.40.10.120">
    <property type="match status" value="1"/>
</dbReference>
<dbReference type="InterPro" id="IPR036034">
    <property type="entry name" value="PDZ_sf"/>
</dbReference>
<evidence type="ECO:0000256" key="14">
    <source>
        <dbReference type="PIRSR" id="PIRSR611782-1"/>
    </source>
</evidence>